<evidence type="ECO:0000256" key="5">
    <source>
        <dbReference type="PROSITE-ProRule" id="PRU00221"/>
    </source>
</evidence>
<accession>A0A7C4QQE3</accession>
<gene>
    <name evidence="9" type="ORF">ENS64_13020</name>
</gene>
<dbReference type="Pfam" id="PF07635">
    <property type="entry name" value="PSCyt1"/>
    <property type="match status" value="1"/>
</dbReference>
<dbReference type="PRINTS" id="PR00320">
    <property type="entry name" value="GPROTEINBRPT"/>
</dbReference>
<dbReference type="Pfam" id="PF00400">
    <property type="entry name" value="WD40"/>
    <property type="match status" value="10"/>
</dbReference>
<feature type="domain" description="Cytochrome c" evidence="8">
    <location>
        <begin position="42"/>
        <end position="136"/>
    </location>
</feature>
<dbReference type="AlphaFoldDB" id="A0A7C4QQE3"/>
<dbReference type="PANTHER" id="PTHR19848">
    <property type="entry name" value="WD40 REPEAT PROTEIN"/>
    <property type="match status" value="1"/>
</dbReference>
<dbReference type="PROSITE" id="PS50294">
    <property type="entry name" value="WD_REPEATS_REGION"/>
    <property type="match status" value="3"/>
</dbReference>
<feature type="repeat" description="WD" evidence="5">
    <location>
        <begin position="777"/>
        <end position="818"/>
    </location>
</feature>
<keyword evidence="3" id="KW-0677">Repeat</keyword>
<keyword evidence="6" id="KW-0349">Heme</keyword>
<organism evidence="9">
    <name type="scientific">Schlesneria paludicola</name>
    <dbReference type="NCBI Taxonomy" id="360056"/>
    <lineage>
        <taxon>Bacteria</taxon>
        <taxon>Pseudomonadati</taxon>
        <taxon>Planctomycetota</taxon>
        <taxon>Planctomycetia</taxon>
        <taxon>Planctomycetales</taxon>
        <taxon>Planctomycetaceae</taxon>
        <taxon>Schlesneria</taxon>
    </lineage>
</organism>
<feature type="repeat" description="WD" evidence="5">
    <location>
        <begin position="635"/>
        <end position="675"/>
    </location>
</feature>
<dbReference type="SMART" id="SM00320">
    <property type="entry name" value="WD40"/>
    <property type="match status" value="14"/>
</dbReference>
<evidence type="ECO:0000256" key="1">
    <source>
        <dbReference type="ARBA" id="ARBA00022574"/>
    </source>
</evidence>
<dbReference type="InterPro" id="IPR020472">
    <property type="entry name" value="WD40_PAC1"/>
</dbReference>
<evidence type="ECO:0000259" key="8">
    <source>
        <dbReference type="PROSITE" id="PS51007"/>
    </source>
</evidence>
<dbReference type="PROSITE" id="PS51007">
    <property type="entry name" value="CYTC"/>
    <property type="match status" value="1"/>
</dbReference>
<evidence type="ECO:0000256" key="3">
    <source>
        <dbReference type="ARBA" id="ARBA00022737"/>
    </source>
</evidence>
<feature type="repeat" description="WD" evidence="5">
    <location>
        <begin position="819"/>
        <end position="860"/>
    </location>
</feature>
<name>A0A7C4QQE3_9PLAN</name>
<dbReference type="EMBL" id="DSVQ01000016">
    <property type="protein sequence ID" value="HGT40163.1"/>
    <property type="molecule type" value="Genomic_DNA"/>
</dbReference>
<keyword evidence="1 5" id="KW-0853">WD repeat</keyword>
<dbReference type="InterPro" id="IPR015943">
    <property type="entry name" value="WD40/YVTN_repeat-like_dom_sf"/>
</dbReference>
<feature type="repeat" description="WD" evidence="5">
    <location>
        <begin position="294"/>
        <end position="335"/>
    </location>
</feature>
<proteinExistence type="predicted"/>
<evidence type="ECO:0000256" key="4">
    <source>
        <dbReference type="ARBA" id="ARBA00023004"/>
    </source>
</evidence>
<evidence type="ECO:0000256" key="2">
    <source>
        <dbReference type="ARBA" id="ARBA00022723"/>
    </source>
</evidence>
<dbReference type="InterPro" id="IPR009056">
    <property type="entry name" value="Cyt_c-like_dom"/>
</dbReference>
<evidence type="ECO:0000256" key="6">
    <source>
        <dbReference type="PROSITE-ProRule" id="PRU00433"/>
    </source>
</evidence>
<dbReference type="SUPFAM" id="SSF50978">
    <property type="entry name" value="WD40 repeat-like"/>
    <property type="match status" value="2"/>
</dbReference>
<dbReference type="GO" id="GO:0046872">
    <property type="term" value="F:metal ion binding"/>
    <property type="evidence" value="ECO:0007669"/>
    <property type="project" value="UniProtKB-KW"/>
</dbReference>
<feature type="repeat" description="WD" evidence="5">
    <location>
        <begin position="676"/>
        <end position="707"/>
    </location>
</feature>
<keyword evidence="7" id="KW-0175">Coiled coil</keyword>
<dbReference type="PROSITE" id="PS00678">
    <property type="entry name" value="WD_REPEATS_1"/>
    <property type="match status" value="2"/>
</dbReference>
<dbReference type="InterPro" id="IPR001680">
    <property type="entry name" value="WD40_rpt"/>
</dbReference>
<keyword evidence="4 6" id="KW-0408">Iron</keyword>
<dbReference type="InterPro" id="IPR036322">
    <property type="entry name" value="WD40_repeat_dom_sf"/>
</dbReference>
<protein>
    <recommendedName>
        <fullName evidence="8">Cytochrome c domain-containing protein</fullName>
    </recommendedName>
</protein>
<dbReference type="InterPro" id="IPR011429">
    <property type="entry name" value="Cyt_c_Planctomycete-type"/>
</dbReference>
<dbReference type="Gene3D" id="2.130.10.10">
    <property type="entry name" value="YVTN repeat-like/Quinoprotein amine dehydrogenase"/>
    <property type="match status" value="5"/>
</dbReference>
<dbReference type="PANTHER" id="PTHR19848:SF8">
    <property type="entry name" value="F-BOX AND WD REPEAT DOMAIN CONTAINING 7"/>
    <property type="match status" value="1"/>
</dbReference>
<dbReference type="PROSITE" id="PS50082">
    <property type="entry name" value="WD_REPEATS_2"/>
    <property type="match status" value="6"/>
</dbReference>
<dbReference type="GO" id="GO:0009055">
    <property type="term" value="F:electron transfer activity"/>
    <property type="evidence" value="ECO:0007669"/>
    <property type="project" value="InterPro"/>
</dbReference>
<dbReference type="GO" id="GO:0020037">
    <property type="term" value="F:heme binding"/>
    <property type="evidence" value="ECO:0007669"/>
    <property type="project" value="InterPro"/>
</dbReference>
<keyword evidence="2 6" id="KW-0479">Metal-binding</keyword>
<dbReference type="InterPro" id="IPR019775">
    <property type="entry name" value="WD40_repeat_CS"/>
</dbReference>
<feature type="repeat" description="WD" evidence="5">
    <location>
        <begin position="903"/>
        <end position="944"/>
    </location>
</feature>
<reference evidence="9" key="1">
    <citation type="journal article" date="2020" name="mSystems">
        <title>Genome- and Community-Level Interaction Insights into Carbon Utilization and Element Cycling Functions of Hydrothermarchaeota in Hydrothermal Sediment.</title>
        <authorList>
            <person name="Zhou Z."/>
            <person name="Liu Y."/>
            <person name="Xu W."/>
            <person name="Pan J."/>
            <person name="Luo Z.H."/>
            <person name="Li M."/>
        </authorList>
    </citation>
    <scope>NUCLEOTIDE SEQUENCE [LARGE SCALE GENOMIC DNA]</scope>
    <source>
        <strain evidence="9">SpSt-508</strain>
    </source>
</reference>
<comment type="caution">
    <text evidence="9">The sequence shown here is derived from an EMBL/GenBank/DDBJ whole genome shotgun (WGS) entry which is preliminary data.</text>
</comment>
<evidence type="ECO:0000313" key="9">
    <source>
        <dbReference type="EMBL" id="HGT40163.1"/>
    </source>
</evidence>
<sequence>MFHRLLPCTVLLAAAALCEREQAAAQPGQIEPAAVNLGRPVDFDKDIVPIFDGKCVACHNVAIAESRLNLEEVPAILKGGKRGPAVIPKDPDKSLLYKVAARAVDPVMPPLPNKVSATALTPQELGLLRQWILEGAPAGSGQSGSALSWQPIPSHIASIYGVAVTTWGRFAACGRANQLDVYDLVTGEHVARLTDPALTPLRQGDKPLYPQGAAHQDFVHAVAFNPRGNLLASAGYREVKLWERPEGVVRHKLAFDQAPTAAAVSPNASWMAIAAEDRQIRLVDLASGQMVRALGGHTAAVTSLQFTSDSQQLVSGAKDKTLRLWNVADGQPISQLETPHEILSLVLSADGKVVYTGQGDNMIRGWAIPFDSPKPAEGDKPAEPVKPVVQMQGIGGPVTAVALVPGQPHLASGSLDGNWRISDVTNGNQVRAGGHGAPITALAVSPDGQFLATAGGNAAKLWNINGQPIAELKGNIAAQREVQLLTDDDAVAKSRVALADASFKAAEKNFKEREEQTKKAQEAKATMEKALTEARGKEKAAADALAAAQEELNAKPDDDGVKKKKADAEAALAKEKEAADKAQMAFDAAAKALTQAEKGQQLAAEQQEAAKKTLDAEQAAAKAAEDRLNASKSALPATEKAVKAVAFVDNQRLATAGDDGVVRTWHNKSGKPLDEFAGHQGPVFSLVAGPQRTLASLGEDKAVFVWDADPPWQFAGILGPAASAPLDLAPSPFVGRVLAVAFSPDGKLLATGGGDPSRSGELFLWDVASRSFHRSFPDAHSDTVFSVEFSRDGKWLVSGAADKFVKLHEVETGKLIRSFEGHTHHVMGVSIKADGSRIASAGADNAIKIWNVETGEQHRTIQNYAKQVTSIRFMGVSDNLVSGSGDKTVKFHRANDGGNYRSFGGATDYVYSAVATRDESLTLAGGEDGVLRVWNGQNGQVLYNFEPPKPPQDNNQASAQ</sequence>
<dbReference type="CDD" id="cd00200">
    <property type="entry name" value="WD40"/>
    <property type="match status" value="2"/>
</dbReference>
<feature type="coiled-coil region" evidence="7">
    <location>
        <begin position="503"/>
        <end position="634"/>
    </location>
</feature>
<evidence type="ECO:0000256" key="7">
    <source>
        <dbReference type="SAM" id="Coils"/>
    </source>
</evidence>